<feature type="compositionally biased region" description="Basic and acidic residues" evidence="1">
    <location>
        <begin position="23"/>
        <end position="32"/>
    </location>
</feature>
<feature type="region of interest" description="Disordered" evidence="1">
    <location>
        <begin position="234"/>
        <end position="264"/>
    </location>
</feature>
<protein>
    <submittedName>
        <fullName evidence="3">Uncharacterized protein</fullName>
    </submittedName>
</protein>
<proteinExistence type="predicted"/>
<name>A0A1E7ELC7_9STRA</name>
<feature type="region of interest" description="Disordered" evidence="1">
    <location>
        <begin position="68"/>
        <end position="107"/>
    </location>
</feature>
<dbReference type="InParanoid" id="A0A1E7ELC7"/>
<feature type="compositionally biased region" description="Low complexity" evidence="1">
    <location>
        <begin position="126"/>
        <end position="142"/>
    </location>
</feature>
<evidence type="ECO:0000313" key="4">
    <source>
        <dbReference type="Proteomes" id="UP000095751"/>
    </source>
</evidence>
<feature type="region of interest" description="Disordered" evidence="1">
    <location>
        <begin position="124"/>
        <end position="159"/>
    </location>
</feature>
<sequence>MMCPADNISSKKKKNRGKKKKVDHSQYKKGKELSSLPSASRDDSSSTSKENFDESVSTLLSYQVNSTLTLTSTSTSTLTSTPGSGAEEKMNEDEIKEEEDVDEEEEKIFNKSDKQIYYRVVEKVDNNNNNNINNNNSNNNRNSVRKKKKGRKNKDKVEWEASVACDTSSTTKINASCRDSSIDDQQNGCIQTSTRSITSSIISDVSTGSNNRSNPDFSFRVLKEQRNSYMHRLLKKDGGNDGSSSFQSSSCDEKSDSSVINSKNNETSFYKPISRSELREDLNAQVSARFETQDERLAEDVRTSIRRAISKNGGLDGDEESGNGNNDNKEDADDGDEIVNTRSLKRLADIMISRRGYIVFVAICVCLLLIGNILLIVRLVGS</sequence>
<dbReference type="AlphaFoldDB" id="A0A1E7ELC7"/>
<feature type="transmembrane region" description="Helical" evidence="2">
    <location>
        <begin position="356"/>
        <end position="380"/>
    </location>
</feature>
<gene>
    <name evidence="3" type="ORF">FRACYDRAFT_265616</name>
</gene>
<feature type="compositionally biased region" description="Basic residues" evidence="1">
    <location>
        <begin position="143"/>
        <end position="154"/>
    </location>
</feature>
<dbReference type="EMBL" id="KV784401">
    <property type="protein sequence ID" value="OEU06720.1"/>
    <property type="molecule type" value="Genomic_DNA"/>
</dbReference>
<keyword evidence="2" id="KW-1133">Transmembrane helix</keyword>
<feature type="region of interest" description="Disordered" evidence="1">
    <location>
        <begin position="309"/>
        <end position="335"/>
    </location>
</feature>
<dbReference type="KEGG" id="fcy:FRACYDRAFT_265616"/>
<dbReference type="Proteomes" id="UP000095751">
    <property type="component" value="Unassembled WGS sequence"/>
</dbReference>
<evidence type="ECO:0000256" key="2">
    <source>
        <dbReference type="SAM" id="Phobius"/>
    </source>
</evidence>
<reference evidence="3 4" key="1">
    <citation type="submission" date="2016-09" db="EMBL/GenBank/DDBJ databases">
        <title>Extensive genetic diversity and differential bi-allelic expression allows diatom success in the polar Southern Ocean.</title>
        <authorList>
            <consortium name="DOE Joint Genome Institute"/>
            <person name="Mock T."/>
            <person name="Otillar R.P."/>
            <person name="Strauss J."/>
            <person name="Dupont C."/>
            <person name="Frickenhaus S."/>
            <person name="Maumus F."/>
            <person name="Mcmullan M."/>
            <person name="Sanges R."/>
            <person name="Schmutz J."/>
            <person name="Toseland A."/>
            <person name="Valas R."/>
            <person name="Veluchamy A."/>
            <person name="Ward B.J."/>
            <person name="Allen A."/>
            <person name="Barry K."/>
            <person name="Falciatore A."/>
            <person name="Ferrante M."/>
            <person name="Fortunato A.E."/>
            <person name="Gloeckner G."/>
            <person name="Gruber A."/>
            <person name="Hipkin R."/>
            <person name="Janech M."/>
            <person name="Kroth P."/>
            <person name="Leese F."/>
            <person name="Lindquist E."/>
            <person name="Lyon B.R."/>
            <person name="Martin J."/>
            <person name="Mayer C."/>
            <person name="Parker M."/>
            <person name="Quesneville H."/>
            <person name="Raymond J."/>
            <person name="Uhlig C."/>
            <person name="Valentin K.U."/>
            <person name="Worden A.Z."/>
            <person name="Armbrust E.V."/>
            <person name="Bowler C."/>
            <person name="Green B."/>
            <person name="Moulton V."/>
            <person name="Van Oosterhout C."/>
            <person name="Grigoriev I."/>
        </authorList>
    </citation>
    <scope>NUCLEOTIDE SEQUENCE [LARGE SCALE GENOMIC DNA]</scope>
    <source>
        <strain evidence="3 4">CCMP1102</strain>
    </source>
</reference>
<feature type="compositionally biased region" description="Low complexity" evidence="1">
    <location>
        <begin position="68"/>
        <end position="81"/>
    </location>
</feature>
<accession>A0A1E7ELC7</accession>
<keyword evidence="2" id="KW-0472">Membrane</keyword>
<keyword evidence="2" id="KW-0812">Transmembrane</keyword>
<feature type="compositionally biased region" description="Basic residues" evidence="1">
    <location>
        <begin position="10"/>
        <end position="22"/>
    </location>
</feature>
<feature type="region of interest" description="Disordered" evidence="1">
    <location>
        <begin position="1"/>
        <end position="55"/>
    </location>
</feature>
<evidence type="ECO:0000256" key="1">
    <source>
        <dbReference type="SAM" id="MobiDB-lite"/>
    </source>
</evidence>
<keyword evidence="4" id="KW-1185">Reference proteome</keyword>
<feature type="compositionally biased region" description="Acidic residues" evidence="1">
    <location>
        <begin position="94"/>
        <end position="106"/>
    </location>
</feature>
<organism evidence="3 4">
    <name type="scientific">Fragilariopsis cylindrus CCMP1102</name>
    <dbReference type="NCBI Taxonomy" id="635003"/>
    <lineage>
        <taxon>Eukaryota</taxon>
        <taxon>Sar</taxon>
        <taxon>Stramenopiles</taxon>
        <taxon>Ochrophyta</taxon>
        <taxon>Bacillariophyta</taxon>
        <taxon>Bacillariophyceae</taxon>
        <taxon>Bacillariophycidae</taxon>
        <taxon>Bacillariales</taxon>
        <taxon>Bacillariaceae</taxon>
        <taxon>Fragilariopsis</taxon>
    </lineage>
</organism>
<evidence type="ECO:0000313" key="3">
    <source>
        <dbReference type="EMBL" id="OEU06720.1"/>
    </source>
</evidence>